<evidence type="ECO:0000256" key="1">
    <source>
        <dbReference type="SAM" id="MobiDB-lite"/>
    </source>
</evidence>
<evidence type="ECO:0000313" key="3">
    <source>
        <dbReference type="Proteomes" id="UP000703269"/>
    </source>
</evidence>
<feature type="region of interest" description="Disordered" evidence="1">
    <location>
        <begin position="1"/>
        <end position="30"/>
    </location>
</feature>
<comment type="caution">
    <text evidence="2">The sequence shown here is derived from an EMBL/GenBank/DDBJ whole genome shotgun (WGS) entry which is preliminary data.</text>
</comment>
<protein>
    <submittedName>
        <fullName evidence="2">Uncharacterized protein</fullName>
    </submittedName>
</protein>
<organism evidence="2 3">
    <name type="scientific">Phanerochaete sordida</name>
    <dbReference type="NCBI Taxonomy" id="48140"/>
    <lineage>
        <taxon>Eukaryota</taxon>
        <taxon>Fungi</taxon>
        <taxon>Dikarya</taxon>
        <taxon>Basidiomycota</taxon>
        <taxon>Agaricomycotina</taxon>
        <taxon>Agaricomycetes</taxon>
        <taxon>Polyporales</taxon>
        <taxon>Phanerochaetaceae</taxon>
        <taxon>Phanerochaete</taxon>
    </lineage>
</organism>
<feature type="compositionally biased region" description="Low complexity" evidence="1">
    <location>
        <begin position="16"/>
        <end position="29"/>
    </location>
</feature>
<accession>A0A9P3G2Z9</accession>
<evidence type="ECO:0000313" key="2">
    <source>
        <dbReference type="EMBL" id="GJE88117.1"/>
    </source>
</evidence>
<keyword evidence="3" id="KW-1185">Reference proteome</keyword>
<sequence>MPTTRSQARDAKRAETASSSSSSSSTAAEPDCTHALKLELLSITADAPAGRAALLKRYTELLCTPDWASLPAHVHHELHDVQEALFPASARKPQPDAPLSQDELKAVHEACEHLQKAVPQEELLRLLYAADPDAMFPLDELEEILIDNYQDEGKYVPEDAYERWALAKRLVGTQ</sequence>
<dbReference type="EMBL" id="BPQB01000008">
    <property type="protein sequence ID" value="GJE88117.1"/>
    <property type="molecule type" value="Genomic_DNA"/>
</dbReference>
<dbReference type="AlphaFoldDB" id="A0A9P3G2Z9"/>
<gene>
    <name evidence="2" type="ORF">PsYK624_042000</name>
</gene>
<reference evidence="2 3" key="1">
    <citation type="submission" date="2021-08" db="EMBL/GenBank/DDBJ databases">
        <title>Draft Genome Sequence of Phanerochaete sordida strain YK-624.</title>
        <authorList>
            <person name="Mori T."/>
            <person name="Dohra H."/>
            <person name="Suzuki T."/>
            <person name="Kawagishi H."/>
            <person name="Hirai H."/>
        </authorList>
    </citation>
    <scope>NUCLEOTIDE SEQUENCE [LARGE SCALE GENOMIC DNA]</scope>
    <source>
        <strain evidence="2 3">YK-624</strain>
    </source>
</reference>
<dbReference type="Proteomes" id="UP000703269">
    <property type="component" value="Unassembled WGS sequence"/>
</dbReference>
<name>A0A9P3G2Z9_9APHY</name>
<proteinExistence type="predicted"/>